<evidence type="ECO:0000256" key="1">
    <source>
        <dbReference type="SAM" id="MobiDB-lite"/>
    </source>
</evidence>
<dbReference type="AlphaFoldDB" id="W9R9K8"/>
<feature type="compositionally biased region" description="Basic and acidic residues" evidence="1">
    <location>
        <begin position="304"/>
        <end position="314"/>
    </location>
</feature>
<proteinExistence type="predicted"/>
<keyword evidence="3" id="KW-1185">Reference proteome</keyword>
<dbReference type="PANTHER" id="PTHR47434">
    <property type="entry name" value="PROTEIN PTST HOMOLOG 3, CHLOROPLASTIC"/>
    <property type="match status" value="1"/>
</dbReference>
<evidence type="ECO:0000313" key="3">
    <source>
        <dbReference type="Proteomes" id="UP000030645"/>
    </source>
</evidence>
<dbReference type="eggNOG" id="KOG1616">
    <property type="taxonomic scope" value="Eukaryota"/>
</dbReference>
<dbReference type="STRING" id="981085.W9R9K8"/>
<dbReference type="PANTHER" id="PTHR47434:SF1">
    <property type="entry name" value="PROTEIN PTST HOMOLOG 2, CHLOROPLASTIC"/>
    <property type="match status" value="1"/>
</dbReference>
<reference evidence="3" key="1">
    <citation type="submission" date="2013-01" db="EMBL/GenBank/DDBJ databases">
        <title>Draft Genome Sequence of a Mulberry Tree, Morus notabilis C.K. Schneid.</title>
        <authorList>
            <person name="He N."/>
            <person name="Zhao S."/>
        </authorList>
    </citation>
    <scope>NUCLEOTIDE SEQUENCE</scope>
</reference>
<name>W9R9K8_9ROSA</name>
<sequence>MLASTTASVHTLVTPSSLAASSSHQAFPSSVLSVVRPRFRRRQERWFVPLSFVLGGGSERRCALLGFYRRSGLVRDCERGLHCGWSGFVRRCKDWDCEGDFALEAEILEFMKSSEKPDAFPSRKELVDAGRMDLAEAIVKRGGWLSMGWDLEEEGGGEGREDRDFDSGFVTAEEFDGFQKNSDWTGEEEVVSSSPYDYSNSASSSGRSLERANTSADRETGIEGILSRLEKERSLTFGFGVAEHDDRTFSASNNGKDDLHSGFSSDATVSGCFGGSRSSSLSSKKATFDESRGRFNQSEPSDVDSSKNSHKPESWRAWSIQRAGLSDINPEVIEISSSETSREESVDIPKDEELWRASDSDPNERNELGLRHELINHNELRSRLQHLQIELSSVLQAVRSNADESASQKVVTGSLPLVCIFQLCLHSK</sequence>
<gene>
    <name evidence="2" type="ORF">L484_021074</name>
</gene>
<feature type="compositionally biased region" description="Low complexity" evidence="1">
    <location>
        <begin position="192"/>
        <end position="207"/>
    </location>
</feature>
<accession>W9R9K8</accession>
<dbReference type="KEGG" id="mnt:21403941"/>
<evidence type="ECO:0000313" key="2">
    <source>
        <dbReference type="EMBL" id="EXB63803.1"/>
    </source>
</evidence>
<feature type="region of interest" description="Disordered" evidence="1">
    <location>
        <begin position="181"/>
        <end position="218"/>
    </location>
</feature>
<dbReference type="EMBL" id="KE344492">
    <property type="protein sequence ID" value="EXB63803.1"/>
    <property type="molecule type" value="Genomic_DNA"/>
</dbReference>
<feature type="region of interest" description="Disordered" evidence="1">
    <location>
        <begin position="273"/>
        <end position="315"/>
    </location>
</feature>
<dbReference type="Proteomes" id="UP000030645">
    <property type="component" value="Unassembled WGS sequence"/>
</dbReference>
<organism evidence="2 3">
    <name type="scientific">Morus notabilis</name>
    <dbReference type="NCBI Taxonomy" id="981085"/>
    <lineage>
        <taxon>Eukaryota</taxon>
        <taxon>Viridiplantae</taxon>
        <taxon>Streptophyta</taxon>
        <taxon>Embryophyta</taxon>
        <taxon>Tracheophyta</taxon>
        <taxon>Spermatophyta</taxon>
        <taxon>Magnoliopsida</taxon>
        <taxon>eudicotyledons</taxon>
        <taxon>Gunneridae</taxon>
        <taxon>Pentapetalae</taxon>
        <taxon>rosids</taxon>
        <taxon>fabids</taxon>
        <taxon>Rosales</taxon>
        <taxon>Moraceae</taxon>
        <taxon>Moreae</taxon>
        <taxon>Morus</taxon>
    </lineage>
</organism>
<dbReference type="OrthoDB" id="531008at2759"/>
<protein>
    <submittedName>
        <fullName evidence="2">Uncharacterized protein</fullName>
    </submittedName>
</protein>